<evidence type="ECO:0000313" key="1">
    <source>
        <dbReference type="EMBL" id="QFP94119.1"/>
    </source>
</evidence>
<dbReference type="Proteomes" id="UP000325679">
    <property type="component" value="Segment"/>
</dbReference>
<protein>
    <submittedName>
        <fullName evidence="1">Uncharacterized protein</fullName>
    </submittedName>
</protein>
<evidence type="ECO:0000313" key="2">
    <source>
        <dbReference type="Proteomes" id="UP000325679"/>
    </source>
</evidence>
<keyword evidence="2" id="KW-1185">Reference proteome</keyword>
<dbReference type="RefSeq" id="YP_010104476.1">
    <property type="nucleotide sequence ID" value="NC_055818.1"/>
</dbReference>
<reference evidence="1 2" key="1">
    <citation type="submission" date="2019-08" db="EMBL/GenBank/DDBJ databases">
        <authorList>
            <person name="Frappier M."/>
            <person name="Nagle A.M."/>
            <person name="Lula M.A."/>
            <person name="Jents M.B."/>
            <person name="Twichel T.M."/>
            <person name="Kadrmas T.K."/>
            <person name="Fleischacker C.L."/>
            <person name="Balish M.F."/>
            <person name="Garlena R.A."/>
            <person name="Russell D.A."/>
            <person name="Pope W.H."/>
            <person name="Jacobs-Sera D."/>
            <person name="Hatfull G.F."/>
        </authorList>
    </citation>
    <scope>NUCLEOTIDE SEQUENCE [LARGE SCALE GENOMIC DNA]</scope>
</reference>
<gene>
    <name evidence="1" type="primary">64</name>
    <name evidence="1" type="ORF">SEA_JABBERWOCKY_64</name>
</gene>
<proteinExistence type="predicted"/>
<name>A0A5P8D6Z8_9CAUD</name>
<dbReference type="GeneID" id="65122422"/>
<dbReference type="KEGG" id="vg:65122422"/>
<accession>A0A5P8D6Z8</accession>
<dbReference type="EMBL" id="MN329673">
    <property type="protein sequence ID" value="QFP94119.1"/>
    <property type="molecule type" value="Genomic_DNA"/>
</dbReference>
<sequence>MTDRPNVFADRENQLCVYAPRATADQGGDATPYVLGEFNEHGNFVTHQRVGEIPAGYYWAGDGARQLAVERSRRLKKRDRRVPTDDRSFDDLLAGIRTLADVIASMSARHAEVCEERDQQRIRAEAAEHDLAELRRATRT</sequence>
<organism evidence="1 2">
    <name type="scientific">Gordonia phage Jabberwocky</name>
    <dbReference type="NCBI Taxonomy" id="2653273"/>
    <lineage>
        <taxon>Viruses</taxon>
        <taxon>Duplodnaviria</taxon>
        <taxon>Heunggongvirae</taxon>
        <taxon>Uroviricota</taxon>
        <taxon>Caudoviricetes</taxon>
        <taxon>Stackebrandtviridae</taxon>
        <taxon>Schenleyvirinae</taxon>
        <taxon>Vividuovirus</taxon>
        <taxon>Vividuovirus jabberwocky</taxon>
    </lineage>
</organism>